<dbReference type="Proteomes" id="UP000019277">
    <property type="component" value="Unassembled WGS sequence"/>
</dbReference>
<proteinExistence type="predicted"/>
<sequence>MAVKLSHTTVWVLDQDAAKAFYTEKLGFEVRSDIRLGGEDDTSGVRWLTVGPVGQPDAELILADTGMGHDPETAEQVRALVAKGALGPGAMWTDDCHKTHREWSERGVVFMSEPTERPYGIEAPFRDDSGNWFSLTQRTR</sequence>
<dbReference type="Pfam" id="PF00903">
    <property type="entry name" value="Glyoxalase"/>
    <property type="match status" value="1"/>
</dbReference>
<reference evidence="3 4" key="1">
    <citation type="journal article" date="2014" name="Genome Announc.">
        <title>Draft Genome Sequence of the Antitrypanosomally Active Sponge-Associated Bacterium Actinokineospora sp. Strain EG49.</title>
        <authorList>
            <person name="Harjes J."/>
            <person name="Ryu T."/>
            <person name="Abdelmohsen U.R."/>
            <person name="Moitinho-Silva L."/>
            <person name="Horn H."/>
            <person name="Ravasi T."/>
            <person name="Hentschel U."/>
        </authorList>
    </citation>
    <scope>NUCLEOTIDE SEQUENCE [LARGE SCALE GENOMIC DNA]</scope>
    <source>
        <strain evidence="3 4">EG49</strain>
    </source>
</reference>
<evidence type="ECO:0000259" key="2">
    <source>
        <dbReference type="PROSITE" id="PS51819"/>
    </source>
</evidence>
<dbReference type="eggNOG" id="COG0346">
    <property type="taxonomic scope" value="Bacteria"/>
</dbReference>
<dbReference type="Gene3D" id="3.10.180.10">
    <property type="entry name" value="2,3-Dihydroxybiphenyl 1,2-Dioxygenase, domain 1"/>
    <property type="match status" value="1"/>
</dbReference>
<keyword evidence="4" id="KW-1185">Reference proteome</keyword>
<dbReference type="RefSeq" id="WP_035286347.1">
    <property type="nucleotide sequence ID" value="NZ_AYXG01000183.1"/>
</dbReference>
<feature type="domain" description="VOC" evidence="2">
    <location>
        <begin position="4"/>
        <end position="138"/>
    </location>
</feature>
<dbReference type="PANTHER" id="PTHR36437">
    <property type="entry name" value="GLYOXALASE/BLEOMYCIN RESISTANCE PROTEIN/DIOXYGENASE"/>
    <property type="match status" value="1"/>
</dbReference>
<dbReference type="PATRIC" id="fig|909613.9.peg.4772"/>
<dbReference type="InterPro" id="IPR018146">
    <property type="entry name" value="Glyoxalase_1_CS"/>
</dbReference>
<accession>W7IHT6</accession>
<comment type="caution">
    <text evidence="3">The sequence shown here is derived from an EMBL/GenBank/DDBJ whole genome shotgun (WGS) entry which is preliminary data.</text>
</comment>
<evidence type="ECO:0000313" key="3">
    <source>
        <dbReference type="EMBL" id="EWC59913.1"/>
    </source>
</evidence>
<keyword evidence="1" id="KW-0479">Metal-binding</keyword>
<dbReference type="OrthoDB" id="9794917at2"/>
<dbReference type="InterPro" id="IPR037523">
    <property type="entry name" value="VOC_core"/>
</dbReference>
<accession>A0A8E2WUL2</accession>
<organism evidence="3 4">
    <name type="scientific">Actinokineospora spheciospongiae</name>
    <dbReference type="NCBI Taxonomy" id="909613"/>
    <lineage>
        <taxon>Bacteria</taxon>
        <taxon>Bacillati</taxon>
        <taxon>Actinomycetota</taxon>
        <taxon>Actinomycetes</taxon>
        <taxon>Pseudonocardiales</taxon>
        <taxon>Pseudonocardiaceae</taxon>
        <taxon>Actinokineospora</taxon>
    </lineage>
</organism>
<dbReference type="PANTHER" id="PTHR36437:SF2">
    <property type="entry name" value="GLYOXALASE_BLEOMYCIN RESISTANCE PROTEIN_DIOXYGENASE"/>
    <property type="match status" value="1"/>
</dbReference>
<dbReference type="PROSITE" id="PS51819">
    <property type="entry name" value="VOC"/>
    <property type="match status" value="1"/>
</dbReference>
<gene>
    <name evidence="3" type="ORF">UO65_4773</name>
</gene>
<protein>
    <submittedName>
        <fullName evidence="3">Putative lyase</fullName>
    </submittedName>
</protein>
<evidence type="ECO:0000313" key="4">
    <source>
        <dbReference type="Proteomes" id="UP000019277"/>
    </source>
</evidence>
<name>W7IHT6_9PSEU</name>
<dbReference type="AlphaFoldDB" id="W7IHT6"/>
<dbReference type="InterPro" id="IPR029068">
    <property type="entry name" value="Glyas_Bleomycin-R_OHBP_Dase"/>
</dbReference>
<dbReference type="GO" id="GO:0004462">
    <property type="term" value="F:lactoylglutathione lyase activity"/>
    <property type="evidence" value="ECO:0007669"/>
    <property type="project" value="InterPro"/>
</dbReference>
<dbReference type="STRING" id="909613.UO65_4773"/>
<dbReference type="EMBL" id="AYXG01000183">
    <property type="protein sequence ID" value="EWC59913.1"/>
    <property type="molecule type" value="Genomic_DNA"/>
</dbReference>
<dbReference type="InterPro" id="IPR004360">
    <property type="entry name" value="Glyas_Fos-R_dOase_dom"/>
</dbReference>
<dbReference type="GO" id="GO:0046872">
    <property type="term" value="F:metal ion binding"/>
    <property type="evidence" value="ECO:0007669"/>
    <property type="project" value="UniProtKB-KW"/>
</dbReference>
<evidence type="ECO:0000256" key="1">
    <source>
        <dbReference type="ARBA" id="ARBA00022723"/>
    </source>
</evidence>
<keyword evidence="3" id="KW-0456">Lyase</keyword>
<dbReference type="PROSITE" id="PS00934">
    <property type="entry name" value="GLYOXALASE_I_1"/>
    <property type="match status" value="1"/>
</dbReference>
<dbReference type="SUPFAM" id="SSF54593">
    <property type="entry name" value="Glyoxalase/Bleomycin resistance protein/Dihydroxybiphenyl dioxygenase"/>
    <property type="match status" value="1"/>
</dbReference>